<feature type="compositionally biased region" description="Basic and acidic residues" evidence="1">
    <location>
        <begin position="330"/>
        <end position="359"/>
    </location>
</feature>
<dbReference type="AlphaFoldDB" id="A0AAV4M237"/>
<dbReference type="GO" id="GO:0016301">
    <property type="term" value="F:kinase activity"/>
    <property type="evidence" value="ECO:0007669"/>
    <property type="project" value="UniProtKB-KW"/>
</dbReference>
<comment type="caution">
    <text evidence="2">The sequence shown here is derived from an EMBL/GenBank/DDBJ whole genome shotgun (WGS) entry which is preliminary data.</text>
</comment>
<keyword evidence="2" id="KW-0418">Kinase</keyword>
<evidence type="ECO:0000313" key="3">
    <source>
        <dbReference type="Proteomes" id="UP001497744"/>
    </source>
</evidence>
<gene>
    <name evidence="2" type="ORF">BcabD6B2_43090</name>
</gene>
<evidence type="ECO:0000313" key="2">
    <source>
        <dbReference type="EMBL" id="GIX64874.1"/>
    </source>
</evidence>
<reference evidence="2 3" key="1">
    <citation type="submission" date="2021-06" db="EMBL/GenBank/DDBJ databases">
        <title>Genome sequence of Babesia caballi.</title>
        <authorList>
            <person name="Yamagishi J."/>
            <person name="Kidaka T."/>
            <person name="Ochi A."/>
        </authorList>
    </citation>
    <scope>NUCLEOTIDE SEQUENCE [LARGE SCALE GENOMIC DNA]</scope>
    <source>
        <strain evidence="2">USDA-D6B2</strain>
    </source>
</reference>
<dbReference type="RefSeq" id="XP_067716943.1">
    <property type="nucleotide sequence ID" value="XM_067860842.1"/>
</dbReference>
<protein>
    <submittedName>
        <fullName evidence="2">Death-associated kinase 1-like protein, putative</fullName>
    </submittedName>
</protein>
<accession>A0AAV4M237</accession>
<feature type="region of interest" description="Disordered" evidence="1">
    <location>
        <begin position="100"/>
        <end position="124"/>
    </location>
</feature>
<dbReference type="EMBL" id="BPLF01000003">
    <property type="protein sequence ID" value="GIX64874.1"/>
    <property type="molecule type" value="Genomic_DNA"/>
</dbReference>
<name>A0AAV4M237_BABCB</name>
<feature type="region of interest" description="Disordered" evidence="1">
    <location>
        <begin position="264"/>
        <end position="359"/>
    </location>
</feature>
<evidence type="ECO:0000256" key="1">
    <source>
        <dbReference type="SAM" id="MobiDB-lite"/>
    </source>
</evidence>
<dbReference type="GeneID" id="94196355"/>
<feature type="region of interest" description="Disordered" evidence="1">
    <location>
        <begin position="21"/>
        <end position="54"/>
    </location>
</feature>
<keyword evidence="3" id="KW-1185">Reference proteome</keyword>
<proteinExistence type="predicted"/>
<dbReference type="Proteomes" id="UP001497744">
    <property type="component" value="Unassembled WGS sequence"/>
</dbReference>
<keyword evidence="2" id="KW-0808">Transferase</keyword>
<organism evidence="2 3">
    <name type="scientific">Babesia caballi</name>
    <dbReference type="NCBI Taxonomy" id="5871"/>
    <lineage>
        <taxon>Eukaryota</taxon>
        <taxon>Sar</taxon>
        <taxon>Alveolata</taxon>
        <taxon>Apicomplexa</taxon>
        <taxon>Aconoidasida</taxon>
        <taxon>Piroplasmida</taxon>
        <taxon>Babesiidae</taxon>
        <taxon>Babesia</taxon>
    </lineage>
</organism>
<sequence>MATACPVNHYRVVEGKEANGYHPVNLHAKNPQPALSDQHRRRGRPSPRSGRGNHHVLLESLGHVLLNALVGERVAVTTNQTQGDDADGHDHNVTHENVTVKQSRADEEHRGAHVANGQDNDPVERVAKQPPAVNEDGHEAPNGLADLEDADEHDLATNVHGHGAGHHTRVEAEQVDVTDEVDEHNLPSVLETLQGRAEGALDGADPLDLDPVVVLADLLPGEVKGQVDAADDGHGSHETHDAVHHAADVLDGVASERGVLQNAGEEEGHDATQRETEAEGAQVVDGAEGHHREGGHAVAPEDDTERGGHAEGGNDDDLGDVGRALNDAGAHCEPRFDGVHPEEQRVDGAREELQDEHDLTAEVFDAERDGRHVREHKDRVEVEQHAEPLADGREHHVLLHLRAERRVVRLLAVIDALERARRHVDAAGVGIHFS</sequence>